<dbReference type="EMBL" id="KI657910">
    <property type="protein sequence ID" value="ETN84623.1"/>
    <property type="molecule type" value="Genomic_DNA"/>
</dbReference>
<reference evidence="3" key="1">
    <citation type="journal article" date="2014" name="Nat. Genet.">
        <title>Genome of the human hookworm Necator americanus.</title>
        <authorList>
            <person name="Tang Y.T."/>
            <person name="Gao X."/>
            <person name="Rosa B.A."/>
            <person name="Abubucker S."/>
            <person name="Hallsworth-Pepin K."/>
            <person name="Martin J."/>
            <person name="Tyagi R."/>
            <person name="Heizer E."/>
            <person name="Zhang X."/>
            <person name="Bhonagiri-Palsikar V."/>
            <person name="Minx P."/>
            <person name="Warren W.C."/>
            <person name="Wang Q."/>
            <person name="Zhan B."/>
            <person name="Hotez P.J."/>
            <person name="Sternberg P.W."/>
            <person name="Dougall A."/>
            <person name="Gaze S.T."/>
            <person name="Mulvenna J."/>
            <person name="Sotillo J."/>
            <person name="Ranganathan S."/>
            <person name="Rabelo E.M."/>
            <person name="Wilson R.K."/>
            <person name="Felgner P.L."/>
            <person name="Bethony J."/>
            <person name="Hawdon J.M."/>
            <person name="Gasser R.B."/>
            <person name="Loukas A."/>
            <person name="Mitreva M."/>
        </authorList>
    </citation>
    <scope>NUCLEOTIDE SEQUENCE [LARGE SCALE GENOMIC DNA]</scope>
</reference>
<evidence type="ECO:0000313" key="2">
    <source>
        <dbReference type="EMBL" id="ETN84623.1"/>
    </source>
</evidence>
<keyword evidence="3" id="KW-1185">Reference proteome</keyword>
<protein>
    <submittedName>
        <fullName evidence="2">Uncharacterized protein</fullName>
    </submittedName>
</protein>
<accession>W2TS20</accession>
<dbReference type="Proteomes" id="UP000053676">
    <property type="component" value="Unassembled WGS sequence"/>
</dbReference>
<gene>
    <name evidence="2" type="ORF">NECAME_06783</name>
</gene>
<evidence type="ECO:0000256" key="1">
    <source>
        <dbReference type="SAM" id="MobiDB-lite"/>
    </source>
</evidence>
<evidence type="ECO:0000313" key="3">
    <source>
        <dbReference type="Proteomes" id="UP000053676"/>
    </source>
</evidence>
<dbReference type="AlphaFoldDB" id="W2TS20"/>
<organism evidence="2 3">
    <name type="scientific">Necator americanus</name>
    <name type="common">Human hookworm</name>
    <dbReference type="NCBI Taxonomy" id="51031"/>
    <lineage>
        <taxon>Eukaryota</taxon>
        <taxon>Metazoa</taxon>
        <taxon>Ecdysozoa</taxon>
        <taxon>Nematoda</taxon>
        <taxon>Chromadorea</taxon>
        <taxon>Rhabditida</taxon>
        <taxon>Rhabditina</taxon>
        <taxon>Rhabditomorpha</taxon>
        <taxon>Strongyloidea</taxon>
        <taxon>Ancylostomatidae</taxon>
        <taxon>Bunostominae</taxon>
        <taxon>Necator</taxon>
    </lineage>
</organism>
<dbReference type="KEGG" id="nai:NECAME_06783"/>
<sequence>MKTETNQDRSVPEERCKIPFRVGILPKVVPVGGGNRDSGDRPRTQRLFDANSDSDGSGDDRTAADGDGANRGGCLKVDRSRDEQPGSSRGRAPQQIFLCFPVQKLSPRRYTSCLPPMNSAEPFVTEFRNSIMDENVVLSVEDEMLSVDRNVNLITLWREKQRLPDAKSRLLIVDAKDKH</sequence>
<proteinExistence type="predicted"/>
<name>W2TS20_NECAM</name>
<feature type="region of interest" description="Disordered" evidence="1">
    <location>
        <begin position="27"/>
        <end position="92"/>
    </location>
</feature>
<dbReference type="OrthoDB" id="5873526at2759"/>